<dbReference type="Ensembl" id="ENSMMOT00000029246.1">
    <property type="protein sequence ID" value="ENSMMOP00000028761.1"/>
    <property type="gene ID" value="ENSMMOG00000021694.1"/>
</dbReference>
<keyword evidence="3" id="KW-1185">Reference proteome</keyword>
<feature type="region of interest" description="Disordered" evidence="1">
    <location>
        <begin position="559"/>
        <end position="591"/>
    </location>
</feature>
<dbReference type="GO" id="GO:0014850">
    <property type="term" value="P:response to muscle activity"/>
    <property type="evidence" value="ECO:0007669"/>
    <property type="project" value="TreeGrafter"/>
</dbReference>
<dbReference type="GO" id="GO:0006355">
    <property type="term" value="P:regulation of DNA-templated transcription"/>
    <property type="evidence" value="ECO:0007669"/>
    <property type="project" value="InterPro"/>
</dbReference>
<proteinExistence type="predicted"/>
<evidence type="ECO:0000313" key="2">
    <source>
        <dbReference type="Ensembl" id="ENSMMOP00000028761.1"/>
    </source>
</evidence>
<feature type="compositionally biased region" description="Low complexity" evidence="1">
    <location>
        <begin position="297"/>
        <end position="307"/>
    </location>
</feature>
<evidence type="ECO:0000256" key="1">
    <source>
        <dbReference type="SAM" id="MobiDB-lite"/>
    </source>
</evidence>
<dbReference type="OMA" id="KGSIWCR"/>
<evidence type="ECO:0008006" key="4">
    <source>
        <dbReference type="Google" id="ProtNLM"/>
    </source>
</evidence>
<dbReference type="Proteomes" id="UP000261620">
    <property type="component" value="Unplaced"/>
</dbReference>
<feature type="region of interest" description="Disordered" evidence="1">
    <location>
        <begin position="165"/>
        <end position="189"/>
    </location>
</feature>
<feature type="region of interest" description="Disordered" evidence="1">
    <location>
        <begin position="96"/>
        <end position="125"/>
    </location>
</feature>
<name>A0A3Q3XS83_MOLML</name>
<organism evidence="2 3">
    <name type="scientific">Mola mola</name>
    <name type="common">Ocean sunfish</name>
    <name type="synonym">Tetraodon mola</name>
    <dbReference type="NCBI Taxonomy" id="94237"/>
    <lineage>
        <taxon>Eukaryota</taxon>
        <taxon>Metazoa</taxon>
        <taxon>Chordata</taxon>
        <taxon>Craniata</taxon>
        <taxon>Vertebrata</taxon>
        <taxon>Euteleostomi</taxon>
        <taxon>Actinopterygii</taxon>
        <taxon>Neopterygii</taxon>
        <taxon>Teleostei</taxon>
        <taxon>Neoteleostei</taxon>
        <taxon>Acanthomorphata</taxon>
        <taxon>Eupercaria</taxon>
        <taxon>Tetraodontiformes</taxon>
        <taxon>Molidae</taxon>
        <taxon>Mola</taxon>
    </lineage>
</organism>
<feature type="region of interest" description="Disordered" evidence="1">
    <location>
        <begin position="262"/>
        <end position="307"/>
    </location>
</feature>
<reference evidence="2" key="1">
    <citation type="submission" date="2025-08" db="UniProtKB">
        <authorList>
            <consortium name="Ensembl"/>
        </authorList>
    </citation>
    <scope>IDENTIFICATION</scope>
</reference>
<dbReference type="STRING" id="94237.ENSMMOP00000028761"/>
<dbReference type="AlphaFoldDB" id="A0A3Q3XS83"/>
<accession>A0A3Q3XS83</accession>
<reference evidence="2" key="2">
    <citation type="submission" date="2025-09" db="UniProtKB">
        <authorList>
            <consortium name="Ensembl"/>
        </authorList>
    </citation>
    <scope>IDENTIFICATION</scope>
</reference>
<evidence type="ECO:0000313" key="3">
    <source>
        <dbReference type="Proteomes" id="UP000261620"/>
    </source>
</evidence>
<dbReference type="PANTHER" id="PTHR47282">
    <property type="entry name" value="PGC-1 AND ERR-INDUCED REGULATOR IN MUSCLE PROTEIN 1"/>
    <property type="match status" value="1"/>
</dbReference>
<sequence>MDDLDHSMHIAEHDWTSFYEESEECSLPQPLLACTDNWSLSDFEDSVITPKAEEDDERWLKSDLCLSYPAITTEGLHIATTMHAEQRNLLSLNGESSGLEKEEGDGQTESDTSTTHKPGPLSCNQREVNVNAPYTTDRAVSTVAVKTEKERWFVTVNDSHVRQRLKKKKRQKKPCKNNHICQTPGKEQPQENGLLLEMHNESMGVKYTNYVTQSNQNKGGCPSPEEIPESALMEVIFNSSQISLDSLSKKLVMVDGCDQSSPASVSHHAFTPKGASGSDSVGSDSYLSATESAEEPQQLLTDQQQLQGSSSLMKKISVLSPTEDTDYTQDREQISNLNTLSCNVTAANCEGCESTTVKQTLLSLSAVQSVNKMPNDNSTCNNDTHSEQLNMPSETPGPKEHEISLSASVCSSADQLSLPPVPDVTLTTCSVADSPETYATAAGNTHPVSAISSFWDEMEKLTINDILQLRMGRSTPPRDMQKTASACVDDFPTNHSSLADTMTSNDLSDRGLIDTSDTADSDYSSQLDESKPDRSSFDFSTSDFEEEYWQFLGTSRNCPDIRSKKQQRKSASPSPAHEEEESAASAGKETPVSVGQHFENQDSADFISTNLMLPTPIKKSRSVSCPPLEGHDSLETQIPVPFLPNTDALDQLPQICSPEVFEYFIDEDKTRPDFGSVIVYNPEDISVAPASNYTLCLFKDEASFSFLHYPQCREEKPIPVFSCSHPTIRELTFPNYIFLRADSKVEEGAPSPFRVVSHSFVQGSDGGMSAAASLGFHIWQSLRSVRKVSSHDNGSMWYKGSGAWVFPAEAEMAINRTDPITVVTKDRISSTSPQLCRELAEQQRILETVKIPRPEGIFSKLKQSDMCLVCIAFASWVLRSSDQQASDAWKAALLANVSALSAIRYLRQYVKKNPSRDDL</sequence>
<dbReference type="GO" id="GO:0005737">
    <property type="term" value="C:cytoplasm"/>
    <property type="evidence" value="ECO:0007669"/>
    <property type="project" value="TreeGrafter"/>
</dbReference>
<feature type="compositionally biased region" description="Low complexity" evidence="1">
    <location>
        <begin position="514"/>
        <end position="525"/>
    </location>
</feature>
<feature type="compositionally biased region" description="Polar residues" evidence="1">
    <location>
        <begin position="493"/>
        <end position="506"/>
    </location>
</feature>
<protein>
    <recommendedName>
        <fullName evidence="4">PGC-1 and ERR-induced regulator in muscle protein 1</fullName>
    </recommendedName>
</protein>
<feature type="region of interest" description="Disordered" evidence="1">
    <location>
        <begin position="373"/>
        <end position="401"/>
    </location>
</feature>
<feature type="region of interest" description="Disordered" evidence="1">
    <location>
        <begin position="472"/>
        <end position="539"/>
    </location>
</feature>
<dbReference type="GO" id="GO:0005634">
    <property type="term" value="C:nucleus"/>
    <property type="evidence" value="ECO:0007669"/>
    <property type="project" value="TreeGrafter"/>
</dbReference>
<dbReference type="InterPro" id="IPR043442">
    <property type="entry name" value="Perm1"/>
</dbReference>
<feature type="compositionally biased region" description="Basic residues" evidence="1">
    <location>
        <begin position="165"/>
        <end position="176"/>
    </location>
</feature>
<feature type="compositionally biased region" description="Polar residues" evidence="1">
    <location>
        <begin position="373"/>
        <end position="393"/>
    </location>
</feature>
<dbReference type="PANTHER" id="PTHR47282:SF1">
    <property type="entry name" value="PGC-1 AND ERR-INDUCED REGULATOR IN MUSCLE PROTEIN 1"/>
    <property type="match status" value="1"/>
</dbReference>
<feature type="compositionally biased region" description="Low complexity" evidence="1">
    <location>
        <begin position="276"/>
        <end position="285"/>
    </location>
</feature>
<feature type="compositionally biased region" description="Polar residues" evidence="1">
    <location>
        <begin position="109"/>
        <end position="125"/>
    </location>
</feature>